<sequence>MEPDASLGHPQSAPEPMPRRSRNSAPPVRSTIPACPSSRHRHPAVTALVTIRQSATRHSRCQLRWRASCHPLRLSGDFTALAIITKSPPPNQ</sequence>
<evidence type="ECO:0000313" key="3">
    <source>
        <dbReference type="Proteomes" id="UP000192578"/>
    </source>
</evidence>
<reference evidence="3" key="1">
    <citation type="submission" date="2017-01" db="EMBL/GenBank/DDBJ databases">
        <title>Comparative genomics of anhydrobiosis in the tardigrade Hypsibius dujardini.</title>
        <authorList>
            <person name="Yoshida Y."/>
            <person name="Koutsovoulos G."/>
            <person name="Laetsch D."/>
            <person name="Stevens L."/>
            <person name="Kumar S."/>
            <person name="Horikawa D."/>
            <person name="Ishino K."/>
            <person name="Komine S."/>
            <person name="Tomita M."/>
            <person name="Blaxter M."/>
            <person name="Arakawa K."/>
        </authorList>
    </citation>
    <scope>NUCLEOTIDE SEQUENCE [LARGE SCALE GENOMIC DNA]</scope>
    <source>
        <strain evidence="3">Z151</strain>
    </source>
</reference>
<proteinExistence type="predicted"/>
<keyword evidence="3" id="KW-1185">Reference proteome</keyword>
<comment type="caution">
    <text evidence="2">The sequence shown here is derived from an EMBL/GenBank/DDBJ whole genome shotgun (WGS) entry which is preliminary data.</text>
</comment>
<dbReference type="EMBL" id="MTYJ01000390">
    <property type="protein sequence ID" value="OWA54307.1"/>
    <property type="molecule type" value="Genomic_DNA"/>
</dbReference>
<protein>
    <submittedName>
        <fullName evidence="2">Uncharacterized protein</fullName>
    </submittedName>
</protein>
<accession>A0A9X6RNT1</accession>
<dbReference type="Proteomes" id="UP000192578">
    <property type="component" value="Unassembled WGS sequence"/>
</dbReference>
<feature type="region of interest" description="Disordered" evidence="1">
    <location>
        <begin position="1"/>
        <end position="41"/>
    </location>
</feature>
<name>A0A9X6RNT1_HYPEX</name>
<dbReference type="AlphaFoldDB" id="A0A9X6RNT1"/>
<evidence type="ECO:0000256" key="1">
    <source>
        <dbReference type="SAM" id="MobiDB-lite"/>
    </source>
</evidence>
<evidence type="ECO:0000313" key="2">
    <source>
        <dbReference type="EMBL" id="OWA54307.1"/>
    </source>
</evidence>
<organism evidence="2 3">
    <name type="scientific">Hypsibius exemplaris</name>
    <name type="common">Freshwater tardigrade</name>
    <dbReference type="NCBI Taxonomy" id="2072580"/>
    <lineage>
        <taxon>Eukaryota</taxon>
        <taxon>Metazoa</taxon>
        <taxon>Ecdysozoa</taxon>
        <taxon>Tardigrada</taxon>
        <taxon>Eutardigrada</taxon>
        <taxon>Parachela</taxon>
        <taxon>Hypsibioidea</taxon>
        <taxon>Hypsibiidae</taxon>
        <taxon>Hypsibius</taxon>
    </lineage>
</organism>
<gene>
    <name evidence="2" type="ORF">BV898_18715</name>
</gene>